<evidence type="ECO:0000313" key="1">
    <source>
        <dbReference type="EMBL" id="NYJ77018.1"/>
    </source>
</evidence>
<organism evidence="1 2">
    <name type="scientific">Nesterenkonia xinjiangensis</name>
    <dbReference type="NCBI Taxonomy" id="225327"/>
    <lineage>
        <taxon>Bacteria</taxon>
        <taxon>Bacillati</taxon>
        <taxon>Actinomycetota</taxon>
        <taxon>Actinomycetes</taxon>
        <taxon>Micrococcales</taxon>
        <taxon>Micrococcaceae</taxon>
        <taxon>Nesterenkonia</taxon>
    </lineage>
</organism>
<accession>A0A7Z0GJR3</accession>
<dbReference type="AlphaFoldDB" id="A0A7Z0GJR3"/>
<dbReference type="Gene3D" id="3.30.470.20">
    <property type="entry name" value="ATP-grasp fold, B domain"/>
    <property type="match status" value="1"/>
</dbReference>
<gene>
    <name evidence="1" type="ORF">HNR09_000429</name>
</gene>
<proteinExistence type="predicted"/>
<dbReference type="SUPFAM" id="SSF56059">
    <property type="entry name" value="Glutathione synthetase ATP-binding domain-like"/>
    <property type="match status" value="1"/>
</dbReference>
<dbReference type="EMBL" id="JACCFY010000001">
    <property type="protein sequence ID" value="NYJ77018.1"/>
    <property type="molecule type" value="Genomic_DNA"/>
</dbReference>
<dbReference type="GO" id="GO:0016874">
    <property type="term" value="F:ligase activity"/>
    <property type="evidence" value="ECO:0007669"/>
    <property type="project" value="UniProtKB-KW"/>
</dbReference>
<dbReference type="RefSeq" id="WP_179540558.1">
    <property type="nucleotide sequence ID" value="NZ_BAAALL010000013.1"/>
</dbReference>
<comment type="caution">
    <text evidence="1">The sequence shown here is derived from an EMBL/GenBank/DDBJ whole genome shotgun (WGS) entry which is preliminary data.</text>
</comment>
<evidence type="ECO:0000313" key="2">
    <source>
        <dbReference type="Proteomes" id="UP000535437"/>
    </source>
</evidence>
<keyword evidence="2" id="KW-1185">Reference proteome</keyword>
<keyword evidence="1" id="KW-0436">Ligase</keyword>
<name>A0A7Z0GJR3_9MICC</name>
<protein>
    <submittedName>
        <fullName evidence="1">D-alanine-D-alanine ligase-like ATP-grasp enzyme</fullName>
    </submittedName>
</protein>
<sequence length="153" mass="16253">MQGDGVSTIAELVERKNADRSIAHKKISLDGVARGFLVSQGRTLDSVPASGEDVQIRESANLATGGDAVDVTDELKGQVRELVSRSVQAVPGLRCAGFDVAVERHSGEMNVIEINASPQIQGHHFPWAGTPRDAAGAVLDVMFPETRVEVGPR</sequence>
<dbReference type="Proteomes" id="UP000535437">
    <property type="component" value="Unassembled WGS sequence"/>
</dbReference>
<reference evidence="1 2" key="1">
    <citation type="submission" date="2020-07" db="EMBL/GenBank/DDBJ databases">
        <title>Sequencing the genomes of 1000 actinobacteria strains.</title>
        <authorList>
            <person name="Klenk H.-P."/>
        </authorList>
    </citation>
    <scope>NUCLEOTIDE SEQUENCE [LARGE SCALE GENOMIC DNA]</scope>
    <source>
        <strain evidence="1 2">DSM 15475</strain>
    </source>
</reference>